<dbReference type="InterPro" id="IPR036086">
    <property type="entry name" value="ParB/Sulfiredoxin_sf"/>
</dbReference>
<dbReference type="InterPro" id="IPR004437">
    <property type="entry name" value="ParB/RepB/Spo0J"/>
</dbReference>
<dbReference type="InterPro" id="IPR057240">
    <property type="entry name" value="ParB_dimer_C"/>
</dbReference>
<feature type="region of interest" description="Disordered" evidence="4">
    <location>
        <begin position="1"/>
        <end position="86"/>
    </location>
</feature>
<evidence type="ECO:0000313" key="7">
    <source>
        <dbReference type="Proteomes" id="UP000319852"/>
    </source>
</evidence>
<dbReference type="NCBIfam" id="TIGR00180">
    <property type="entry name" value="parB_part"/>
    <property type="match status" value="1"/>
</dbReference>
<dbReference type="Pfam" id="PF23552">
    <property type="entry name" value="ParB_C"/>
    <property type="match status" value="1"/>
</dbReference>
<dbReference type="Pfam" id="PF02195">
    <property type="entry name" value="ParB_N"/>
    <property type="match status" value="1"/>
</dbReference>
<proteinExistence type="inferred from homology"/>
<gene>
    <name evidence="6" type="primary">parB</name>
    <name evidence="6" type="ORF">HG15A2_12180</name>
</gene>
<evidence type="ECO:0000256" key="2">
    <source>
        <dbReference type="ARBA" id="ARBA00022829"/>
    </source>
</evidence>
<dbReference type="PANTHER" id="PTHR33375">
    <property type="entry name" value="CHROMOSOME-PARTITIONING PROTEIN PARB-RELATED"/>
    <property type="match status" value="1"/>
</dbReference>
<keyword evidence="2" id="KW-0159">Chromosome partition</keyword>
<feature type="domain" description="ParB-like N-terminal" evidence="5">
    <location>
        <begin position="89"/>
        <end position="178"/>
    </location>
</feature>
<dbReference type="RefSeq" id="WP_218932348.1">
    <property type="nucleotide sequence ID" value="NZ_CP036263.1"/>
</dbReference>
<comment type="similarity">
    <text evidence="1">Belongs to the ParB family.</text>
</comment>
<dbReference type="SUPFAM" id="SSF110849">
    <property type="entry name" value="ParB/Sulfiredoxin"/>
    <property type="match status" value="1"/>
</dbReference>
<dbReference type="Proteomes" id="UP000319852">
    <property type="component" value="Chromosome"/>
</dbReference>
<name>A0A517MSW1_9BACT</name>
<evidence type="ECO:0000259" key="5">
    <source>
        <dbReference type="SMART" id="SM00470"/>
    </source>
</evidence>
<evidence type="ECO:0000313" key="6">
    <source>
        <dbReference type="EMBL" id="QDS97949.1"/>
    </source>
</evidence>
<dbReference type="FunFam" id="1.10.10.2830:FF:000001">
    <property type="entry name" value="Chromosome partitioning protein ParB"/>
    <property type="match status" value="1"/>
</dbReference>
<dbReference type="EMBL" id="CP036263">
    <property type="protein sequence ID" value="QDS97949.1"/>
    <property type="molecule type" value="Genomic_DNA"/>
</dbReference>
<feature type="compositionally biased region" description="Polar residues" evidence="4">
    <location>
        <begin position="35"/>
        <end position="59"/>
    </location>
</feature>
<organism evidence="6 7">
    <name type="scientific">Adhaeretor mobilis</name>
    <dbReference type="NCBI Taxonomy" id="1930276"/>
    <lineage>
        <taxon>Bacteria</taxon>
        <taxon>Pseudomonadati</taxon>
        <taxon>Planctomycetota</taxon>
        <taxon>Planctomycetia</taxon>
        <taxon>Pirellulales</taxon>
        <taxon>Lacipirellulaceae</taxon>
        <taxon>Adhaeretor</taxon>
    </lineage>
</organism>
<dbReference type="Gene3D" id="3.90.1530.30">
    <property type="match status" value="1"/>
</dbReference>
<dbReference type="FunFam" id="3.90.1530.30:FF:000001">
    <property type="entry name" value="Chromosome partitioning protein ParB"/>
    <property type="match status" value="1"/>
</dbReference>
<accession>A0A517MSW1</accession>
<reference evidence="6 7" key="1">
    <citation type="submission" date="2019-02" db="EMBL/GenBank/DDBJ databases">
        <title>Deep-cultivation of Planctomycetes and their phenomic and genomic characterization uncovers novel biology.</title>
        <authorList>
            <person name="Wiegand S."/>
            <person name="Jogler M."/>
            <person name="Boedeker C."/>
            <person name="Pinto D."/>
            <person name="Vollmers J."/>
            <person name="Rivas-Marin E."/>
            <person name="Kohn T."/>
            <person name="Peeters S.H."/>
            <person name="Heuer A."/>
            <person name="Rast P."/>
            <person name="Oberbeckmann S."/>
            <person name="Bunk B."/>
            <person name="Jeske O."/>
            <person name="Meyerdierks A."/>
            <person name="Storesund J.E."/>
            <person name="Kallscheuer N."/>
            <person name="Luecker S."/>
            <person name="Lage O.M."/>
            <person name="Pohl T."/>
            <person name="Merkel B.J."/>
            <person name="Hornburger P."/>
            <person name="Mueller R.-W."/>
            <person name="Bruemmer F."/>
            <person name="Labrenz M."/>
            <person name="Spormann A.M."/>
            <person name="Op den Camp H."/>
            <person name="Overmann J."/>
            <person name="Amann R."/>
            <person name="Jetten M.S.M."/>
            <person name="Mascher T."/>
            <person name="Medema M.H."/>
            <person name="Devos D.P."/>
            <person name="Kaster A.-K."/>
            <person name="Ovreas L."/>
            <person name="Rohde M."/>
            <person name="Galperin M.Y."/>
            <person name="Jogler C."/>
        </authorList>
    </citation>
    <scope>NUCLEOTIDE SEQUENCE [LARGE SCALE GENOMIC DNA]</scope>
    <source>
        <strain evidence="6 7">HG15A2</strain>
    </source>
</reference>
<dbReference type="InterPro" id="IPR042075">
    <property type="entry name" value="KorB_DNA-db"/>
</dbReference>
<dbReference type="Gene3D" id="1.10.10.730">
    <property type="entry name" value="KorB DNA-binding domain"/>
    <property type="match status" value="1"/>
</dbReference>
<dbReference type="GO" id="GO:0007059">
    <property type="term" value="P:chromosome segregation"/>
    <property type="evidence" value="ECO:0007669"/>
    <property type="project" value="UniProtKB-KW"/>
</dbReference>
<dbReference type="PANTHER" id="PTHR33375:SF1">
    <property type="entry name" value="CHROMOSOME-PARTITIONING PROTEIN PARB-RELATED"/>
    <property type="match status" value="1"/>
</dbReference>
<dbReference type="Pfam" id="PF17762">
    <property type="entry name" value="HTH_ParB"/>
    <property type="match status" value="1"/>
</dbReference>
<keyword evidence="7" id="KW-1185">Reference proteome</keyword>
<dbReference type="InterPro" id="IPR041468">
    <property type="entry name" value="HTH_ParB/Spo0J"/>
</dbReference>
<keyword evidence="3" id="KW-0238">DNA-binding</keyword>
<evidence type="ECO:0000256" key="1">
    <source>
        <dbReference type="ARBA" id="ARBA00006295"/>
    </source>
</evidence>
<sequence>MSNQRRLGRGLEALLGRTFDAPETPSDGGKEIDTGQATSEPRTAADSSEQYSSIESQADQPPETRSAEIQTSAPEGAGPDLTRSDDGQQWLEVGSVNRNPYQPRTTFDEAEIADLCDSIRTHGFLAPVVVRPAEGGYQLIAGERRLRAAQMAGWERVPVQVRHVDDRQMAELAIVENIQRKDLNAIEKGASFQQYLSKYHCTQDELAARVNVDRSTVANLIRLLELPQKVKSLIEKGDISAGHGRALLPLGDEAEQTKFARRIASESLSVRATEQAVSEFVRGSDGDLLSVVGADGKTKTTKLQPGAQQKALEEEFKLALGTKVDIKQNAKGKGKITINFASAEEFDRLRTLLTGAESFQGEVA</sequence>
<dbReference type="KEGG" id="amob:HG15A2_12180"/>
<dbReference type="GO" id="GO:0003677">
    <property type="term" value="F:DNA binding"/>
    <property type="evidence" value="ECO:0007669"/>
    <property type="project" value="UniProtKB-KW"/>
</dbReference>
<protein>
    <submittedName>
        <fullName evidence="6">Putative chromosome-partitioning protein ParB</fullName>
    </submittedName>
</protein>
<dbReference type="SUPFAM" id="SSF109709">
    <property type="entry name" value="KorB DNA-binding domain-like"/>
    <property type="match status" value="1"/>
</dbReference>
<evidence type="ECO:0000256" key="3">
    <source>
        <dbReference type="ARBA" id="ARBA00023125"/>
    </source>
</evidence>
<dbReference type="SMART" id="SM00470">
    <property type="entry name" value="ParB"/>
    <property type="match status" value="1"/>
</dbReference>
<dbReference type="InterPro" id="IPR003115">
    <property type="entry name" value="ParB_N"/>
</dbReference>
<evidence type="ECO:0000256" key="4">
    <source>
        <dbReference type="SAM" id="MobiDB-lite"/>
    </source>
</evidence>
<dbReference type="GO" id="GO:0045881">
    <property type="term" value="P:positive regulation of sporulation resulting in formation of a cellular spore"/>
    <property type="evidence" value="ECO:0007669"/>
    <property type="project" value="TreeGrafter"/>
</dbReference>
<dbReference type="AlphaFoldDB" id="A0A517MSW1"/>
<dbReference type="InterPro" id="IPR050336">
    <property type="entry name" value="Chromosome_partition/occlusion"/>
</dbReference>
<dbReference type="GO" id="GO:0005694">
    <property type="term" value="C:chromosome"/>
    <property type="evidence" value="ECO:0007669"/>
    <property type="project" value="TreeGrafter"/>
</dbReference>
<dbReference type="CDD" id="cd16393">
    <property type="entry name" value="SPO0J_N"/>
    <property type="match status" value="1"/>
</dbReference>